<comment type="caution">
    <text evidence="2">The sequence shown here is derived from an EMBL/GenBank/DDBJ whole genome shotgun (WGS) entry which is preliminary data.</text>
</comment>
<dbReference type="PROSITE" id="PS51318">
    <property type="entry name" value="TAT"/>
    <property type="match status" value="1"/>
</dbReference>
<dbReference type="EMBL" id="JBHSQI010000002">
    <property type="protein sequence ID" value="MFC6152633.1"/>
    <property type="molecule type" value="Genomic_DNA"/>
</dbReference>
<sequence length="202" mass="21100">MNPSTAHPTPSRRTVVRTAAWAAPTVAVAAAAPAFADSRALWSIASNSFEGLATVGDSRSDYTGIGRFNFTIAVPAGVALGTVQVQVQFLTGTTRAGAHVEGYNSIAGASANHGAWSLQGSNRGDMGSSYFTFTFRRPTTVNAAASTLSLSFNTSAMMDTDVEDGSTYATITFSSGNRTNGPDRVFKILPQNNASRQIVVPI</sequence>
<evidence type="ECO:0000313" key="3">
    <source>
        <dbReference type="Proteomes" id="UP001596098"/>
    </source>
</evidence>
<protein>
    <recommendedName>
        <fullName evidence="4">DNRLRE domain-containing protein</fullName>
    </recommendedName>
</protein>
<evidence type="ECO:0008006" key="4">
    <source>
        <dbReference type="Google" id="ProtNLM"/>
    </source>
</evidence>
<dbReference type="RefSeq" id="WP_128219707.1">
    <property type="nucleotide sequence ID" value="NZ_CP034929.1"/>
</dbReference>
<accession>A0ABW1QTL3</accession>
<keyword evidence="3" id="KW-1185">Reference proteome</keyword>
<evidence type="ECO:0000313" key="2">
    <source>
        <dbReference type="EMBL" id="MFC6152633.1"/>
    </source>
</evidence>
<evidence type="ECO:0000256" key="1">
    <source>
        <dbReference type="SAM" id="SignalP"/>
    </source>
</evidence>
<gene>
    <name evidence="2" type="ORF">ACFPWU_03005</name>
</gene>
<proteinExistence type="predicted"/>
<name>A0ABW1QTL3_9ACTN</name>
<reference evidence="3" key="1">
    <citation type="journal article" date="2019" name="Int. J. Syst. Evol. Microbiol.">
        <title>The Global Catalogue of Microorganisms (GCM) 10K type strain sequencing project: providing services to taxonomists for standard genome sequencing and annotation.</title>
        <authorList>
            <consortium name="The Broad Institute Genomics Platform"/>
            <consortium name="The Broad Institute Genome Sequencing Center for Infectious Disease"/>
            <person name="Wu L."/>
            <person name="Ma J."/>
        </authorList>
    </citation>
    <scope>NUCLEOTIDE SEQUENCE [LARGE SCALE GENOMIC DNA]</scope>
    <source>
        <strain evidence="3">DFY28</strain>
    </source>
</reference>
<feature type="chain" id="PRO_5046911333" description="DNRLRE domain-containing protein" evidence="1">
    <location>
        <begin position="37"/>
        <end position="202"/>
    </location>
</feature>
<dbReference type="Proteomes" id="UP001596098">
    <property type="component" value="Unassembled WGS sequence"/>
</dbReference>
<organism evidence="2 3">
    <name type="scientific">Nocardioides yefusunii</name>
    <dbReference type="NCBI Taxonomy" id="2500546"/>
    <lineage>
        <taxon>Bacteria</taxon>
        <taxon>Bacillati</taxon>
        <taxon>Actinomycetota</taxon>
        <taxon>Actinomycetes</taxon>
        <taxon>Propionibacteriales</taxon>
        <taxon>Nocardioidaceae</taxon>
        <taxon>Nocardioides</taxon>
    </lineage>
</organism>
<feature type="signal peptide" evidence="1">
    <location>
        <begin position="1"/>
        <end position="36"/>
    </location>
</feature>
<dbReference type="InterPro" id="IPR006311">
    <property type="entry name" value="TAT_signal"/>
</dbReference>
<keyword evidence="1" id="KW-0732">Signal</keyword>